<comment type="caution">
    <text evidence="2">The sequence shown here is derived from an EMBL/GenBank/DDBJ whole genome shotgun (WGS) entry which is preliminary data.</text>
</comment>
<accession>A0A917JD28</accession>
<dbReference type="Proteomes" id="UP000622610">
    <property type="component" value="Unassembled WGS sequence"/>
</dbReference>
<dbReference type="AlphaFoldDB" id="A0A917JD28"/>
<organism evidence="2 3">
    <name type="scientific">Enterococcus alcedinis</name>
    <dbReference type="NCBI Taxonomy" id="1274384"/>
    <lineage>
        <taxon>Bacteria</taxon>
        <taxon>Bacillati</taxon>
        <taxon>Bacillota</taxon>
        <taxon>Bacilli</taxon>
        <taxon>Lactobacillales</taxon>
        <taxon>Enterococcaceae</taxon>
        <taxon>Enterococcus</taxon>
    </lineage>
</organism>
<gene>
    <name evidence="2" type="ORF">GCM10011482_06740</name>
</gene>
<evidence type="ECO:0000313" key="3">
    <source>
        <dbReference type="Proteomes" id="UP000622610"/>
    </source>
</evidence>
<keyword evidence="3" id="KW-1185">Reference proteome</keyword>
<reference evidence="2" key="2">
    <citation type="submission" date="2020-09" db="EMBL/GenBank/DDBJ databases">
        <authorList>
            <person name="Sun Q."/>
            <person name="Sedlacek I."/>
        </authorList>
    </citation>
    <scope>NUCLEOTIDE SEQUENCE</scope>
    <source>
        <strain evidence="2">CCM 8433</strain>
    </source>
</reference>
<name>A0A917JD28_9ENTE</name>
<protein>
    <submittedName>
        <fullName evidence="2">Uncharacterized protein</fullName>
    </submittedName>
</protein>
<keyword evidence="1" id="KW-0472">Membrane</keyword>
<feature type="transmembrane region" description="Helical" evidence="1">
    <location>
        <begin position="6"/>
        <end position="23"/>
    </location>
</feature>
<dbReference type="EMBL" id="BMDT01000002">
    <property type="protein sequence ID" value="GGI65020.1"/>
    <property type="molecule type" value="Genomic_DNA"/>
</dbReference>
<keyword evidence="1" id="KW-1133">Transmembrane helix</keyword>
<dbReference type="RefSeq" id="WP_188366865.1">
    <property type="nucleotide sequence ID" value="NZ_BMDT01000002.1"/>
</dbReference>
<sequence length="240" mass="27701">MKKKALSVLLIIILFMILGLFFYRDLREKEQITKKNEALLTVKSNQSKVGDMGKWTIAIDDLTDEAGFLVSGIRLNDLTSIQEELLKLKNENENLIAAFQLAVDPLADNEKAEEKLRIVQQKFDLQNDIMVLFDIKDQYPISGSSFNSQVPLKLTTTTVDVQKLQMAFKEQFREHNDAWTRWMDETLIVIDEQADLVQKALELIDRYQPEEAYVIEILINNIKAPETKRLLSNKLKLKIS</sequence>
<evidence type="ECO:0000256" key="1">
    <source>
        <dbReference type="SAM" id="Phobius"/>
    </source>
</evidence>
<evidence type="ECO:0000313" key="2">
    <source>
        <dbReference type="EMBL" id="GGI65020.1"/>
    </source>
</evidence>
<proteinExistence type="predicted"/>
<keyword evidence="1" id="KW-0812">Transmembrane</keyword>
<reference evidence="2" key="1">
    <citation type="journal article" date="2014" name="Int. J. Syst. Evol. Microbiol.">
        <title>Complete genome sequence of Corynebacterium casei LMG S-19264T (=DSM 44701T), isolated from a smear-ripened cheese.</title>
        <authorList>
            <consortium name="US DOE Joint Genome Institute (JGI-PGF)"/>
            <person name="Walter F."/>
            <person name="Albersmeier A."/>
            <person name="Kalinowski J."/>
            <person name="Ruckert C."/>
        </authorList>
    </citation>
    <scope>NUCLEOTIDE SEQUENCE</scope>
    <source>
        <strain evidence="2">CCM 8433</strain>
    </source>
</reference>